<dbReference type="InterPro" id="IPR036047">
    <property type="entry name" value="F-box-like_dom_sf"/>
</dbReference>
<keyword evidence="3" id="KW-1185">Reference proteome</keyword>
<accession>A0AAD7AJV9</accession>
<dbReference type="SUPFAM" id="SSF81383">
    <property type="entry name" value="F-box domain"/>
    <property type="match status" value="1"/>
</dbReference>
<evidence type="ECO:0000259" key="1">
    <source>
        <dbReference type="PROSITE" id="PS50181"/>
    </source>
</evidence>
<proteinExistence type="predicted"/>
<dbReference type="PROSITE" id="PS50181">
    <property type="entry name" value="FBOX"/>
    <property type="match status" value="1"/>
</dbReference>
<feature type="domain" description="F-box" evidence="1">
    <location>
        <begin position="1"/>
        <end position="50"/>
    </location>
</feature>
<dbReference type="EMBL" id="JARIHO010000006">
    <property type="protein sequence ID" value="KAJ7359825.1"/>
    <property type="molecule type" value="Genomic_DNA"/>
</dbReference>
<dbReference type="Proteomes" id="UP001218218">
    <property type="component" value="Unassembled WGS sequence"/>
</dbReference>
<gene>
    <name evidence="2" type="ORF">DFH08DRAFT_1075185</name>
</gene>
<evidence type="ECO:0000313" key="2">
    <source>
        <dbReference type="EMBL" id="KAJ7359825.1"/>
    </source>
</evidence>
<protein>
    <recommendedName>
        <fullName evidence="1">F-box domain-containing protein</fullName>
    </recommendedName>
</protein>
<evidence type="ECO:0000313" key="3">
    <source>
        <dbReference type="Proteomes" id="UP001218218"/>
    </source>
</evidence>
<dbReference type="SMART" id="SM00256">
    <property type="entry name" value="FBOX"/>
    <property type="match status" value="1"/>
</dbReference>
<reference evidence="2" key="1">
    <citation type="submission" date="2023-03" db="EMBL/GenBank/DDBJ databases">
        <title>Massive genome expansion in bonnet fungi (Mycena s.s.) driven by repeated elements and novel gene families across ecological guilds.</title>
        <authorList>
            <consortium name="Lawrence Berkeley National Laboratory"/>
            <person name="Harder C.B."/>
            <person name="Miyauchi S."/>
            <person name="Viragh M."/>
            <person name="Kuo A."/>
            <person name="Thoen E."/>
            <person name="Andreopoulos B."/>
            <person name="Lu D."/>
            <person name="Skrede I."/>
            <person name="Drula E."/>
            <person name="Henrissat B."/>
            <person name="Morin E."/>
            <person name="Kohler A."/>
            <person name="Barry K."/>
            <person name="LaButti K."/>
            <person name="Morin E."/>
            <person name="Salamov A."/>
            <person name="Lipzen A."/>
            <person name="Mereny Z."/>
            <person name="Hegedus B."/>
            <person name="Baldrian P."/>
            <person name="Stursova M."/>
            <person name="Weitz H."/>
            <person name="Taylor A."/>
            <person name="Grigoriev I.V."/>
            <person name="Nagy L.G."/>
            <person name="Martin F."/>
            <person name="Kauserud H."/>
        </authorList>
    </citation>
    <scope>NUCLEOTIDE SEQUENCE</scope>
    <source>
        <strain evidence="2">CBHHK002</strain>
    </source>
</reference>
<name>A0AAD7AJV9_9AGAR</name>
<dbReference type="InterPro" id="IPR001810">
    <property type="entry name" value="F-box_dom"/>
</dbReference>
<organism evidence="2 3">
    <name type="scientific">Mycena albidolilacea</name>
    <dbReference type="NCBI Taxonomy" id="1033008"/>
    <lineage>
        <taxon>Eukaryota</taxon>
        <taxon>Fungi</taxon>
        <taxon>Dikarya</taxon>
        <taxon>Basidiomycota</taxon>
        <taxon>Agaricomycotina</taxon>
        <taxon>Agaricomycetes</taxon>
        <taxon>Agaricomycetidae</taxon>
        <taxon>Agaricales</taxon>
        <taxon>Marasmiineae</taxon>
        <taxon>Mycenaceae</taxon>
        <taxon>Mycena</taxon>
    </lineage>
</organism>
<sequence>MSVELPVELWNRVLELLPRRSLLVLRTVSSFFSDLSSPCLYREFKTWPSIYATQGGTSSPTRRELVRLAFWSSDKVAPHVRTCQVRYTGDIVLQGTSPFVNALFDTISHFSNLRSLSCTFNGYRIELPALRVENLLHLQKLHIHGGPLSRPDEQPTSFKISVRRFGYTDIFIPYPGDGPPRFSCLSLLDPDTLRSLELGAGHPLGLTHFLTDKATMASFHNLRALSITFAESDFNHIHAFVVSFPAIEDLILDLRQPCTPGPDADFASLSTLTPLAPHLRRYKGPVALLPLVLRGSHPTHLTLTQRGGSATELLQTLLRTRCDTKSVSSLAIRVALHADICADPALLELLALFPRLTRLAIHVSSDRTGTLELSEPHTASHEHISDRLAHILTVPPALQTAVFRWRLARTQDAEILPSVAQLTARTHVINPGLEVSFSRLSADPWGF</sequence>
<comment type="caution">
    <text evidence="2">The sequence shown here is derived from an EMBL/GenBank/DDBJ whole genome shotgun (WGS) entry which is preliminary data.</text>
</comment>
<dbReference type="AlphaFoldDB" id="A0AAD7AJV9"/>